<accession>A0ABV9GWN5</accession>
<comment type="caution">
    <text evidence="1">The sequence shown here is derived from an EMBL/GenBank/DDBJ whole genome shotgun (WGS) entry which is preliminary data.</text>
</comment>
<evidence type="ECO:0000313" key="2">
    <source>
        <dbReference type="Proteomes" id="UP001595967"/>
    </source>
</evidence>
<dbReference type="Proteomes" id="UP001595967">
    <property type="component" value="Unassembled WGS sequence"/>
</dbReference>
<organism evidence="1 2">
    <name type="scientific">Comamonas nitrativorans</name>
    <dbReference type="NCBI Taxonomy" id="108437"/>
    <lineage>
        <taxon>Bacteria</taxon>
        <taxon>Pseudomonadati</taxon>
        <taxon>Pseudomonadota</taxon>
        <taxon>Betaproteobacteria</taxon>
        <taxon>Burkholderiales</taxon>
        <taxon>Comamonadaceae</taxon>
        <taxon>Comamonas</taxon>
    </lineage>
</organism>
<name>A0ABV9GWN5_9BURK</name>
<sequence length="289" mass="29865">MPYRTVLPATLLTDLLGLRVPLIAHGPDATGAVQGVAADAQVAPAWGPSPALRWGYGGKAALPGRLVPAASARAALQAQEAGAAAVAVPVAWLQTALAVLSIPVVADGIVDGRGLVQALDQGAHGGRLAPDAQPLAQVLAEAHRLWPIFAASSAELASPVCYAPEFERERTAPLAAQLNAVLAEERTLARAALHLPQLPAGQLDTAVAACAALRSSVRELDAVACTRTLPLYASITQAPVAERLALWQHGLARVQTLWQHLAHTVLPHLDNAAALHALARQRAAATAVQ</sequence>
<dbReference type="EMBL" id="JBHSEW010000003">
    <property type="protein sequence ID" value="MFC4621544.1"/>
    <property type="molecule type" value="Genomic_DNA"/>
</dbReference>
<proteinExistence type="predicted"/>
<evidence type="ECO:0000313" key="1">
    <source>
        <dbReference type="EMBL" id="MFC4621544.1"/>
    </source>
</evidence>
<dbReference type="RefSeq" id="WP_377724490.1">
    <property type="nucleotide sequence ID" value="NZ_JBHSEW010000003.1"/>
</dbReference>
<keyword evidence="2" id="KW-1185">Reference proteome</keyword>
<protein>
    <submittedName>
        <fullName evidence="1">Uncharacterized protein</fullName>
    </submittedName>
</protein>
<reference evidence="2" key="1">
    <citation type="journal article" date="2019" name="Int. J. Syst. Evol. Microbiol.">
        <title>The Global Catalogue of Microorganisms (GCM) 10K type strain sequencing project: providing services to taxonomists for standard genome sequencing and annotation.</title>
        <authorList>
            <consortium name="The Broad Institute Genomics Platform"/>
            <consortium name="The Broad Institute Genome Sequencing Center for Infectious Disease"/>
            <person name="Wu L."/>
            <person name="Ma J."/>
        </authorList>
    </citation>
    <scope>NUCLEOTIDE SEQUENCE [LARGE SCALE GENOMIC DNA]</scope>
    <source>
        <strain evidence="2">JCM 11650</strain>
    </source>
</reference>
<gene>
    <name evidence="1" type="ORF">ACFO3A_04890</name>
</gene>